<dbReference type="PROSITE" id="PS00202">
    <property type="entry name" value="RUBREDOXIN"/>
    <property type="match status" value="1"/>
</dbReference>
<dbReference type="AlphaFoldDB" id="A0A9D0YYA1"/>
<reference evidence="3" key="1">
    <citation type="submission" date="2020-10" db="EMBL/GenBank/DDBJ databases">
        <authorList>
            <person name="Gilroy R."/>
        </authorList>
    </citation>
    <scope>NUCLEOTIDE SEQUENCE</scope>
    <source>
        <strain evidence="3">ChiHile30-977</strain>
    </source>
</reference>
<proteinExistence type="predicted"/>
<name>A0A9D0YYA1_9FIRM</name>
<gene>
    <name evidence="3" type="ORF">IAA66_08560</name>
</gene>
<accession>A0A9D0YYA1</accession>
<protein>
    <recommendedName>
        <fullName evidence="5">Zinc ribbon domain-containing protein</fullName>
    </recommendedName>
</protein>
<dbReference type="InterPro" id="IPR018527">
    <property type="entry name" value="Rubredoxin_Fe_BS"/>
</dbReference>
<feature type="signal peptide" evidence="2">
    <location>
        <begin position="1"/>
        <end position="19"/>
    </location>
</feature>
<sequence>MKRLLTVLLAAMLALPVTAASAQTAYETARDGLSSALDASCVTQTQYEGVMLAVYDLENGDVTLHGFTSDGIFESTSWTQNGFDGFDPYRNLLASYDSLQASVDASGALVFILVSGDTAQQAALSATQAQDMMRSMTAQRTIYAQRLDGLWTCVYCSTANQGDVCTQCMSPKSDSLVSQWICPGCGEAFSGAKPRFCSSCGTNLQTGATTAPAVSPTTAPAAAQYGAPQVGVLNTRMATRTGPGTQFEEPGTFLAAGDEITVYSIAYDVNGVPWVQTDVTTKDGKMRAYTGLKRVNGLDVSQLRREGNINLPCQVIWDTVPRYGPGYDYAPYEFTFRSGRSFTIRDIEGDWALVEFYAAYDDLWYHLWIATEHLSY</sequence>
<evidence type="ECO:0000256" key="2">
    <source>
        <dbReference type="SAM" id="SignalP"/>
    </source>
</evidence>
<dbReference type="GO" id="GO:0046872">
    <property type="term" value="F:metal ion binding"/>
    <property type="evidence" value="ECO:0007669"/>
    <property type="project" value="UniProtKB-KW"/>
</dbReference>
<comment type="caution">
    <text evidence="3">The sequence shown here is derived from an EMBL/GenBank/DDBJ whole genome shotgun (WGS) entry which is preliminary data.</text>
</comment>
<keyword evidence="1" id="KW-0479">Metal-binding</keyword>
<keyword evidence="2" id="KW-0732">Signal</keyword>
<organism evidence="3 4">
    <name type="scientific">Candidatus Avichristensenella intestinipullorum</name>
    <dbReference type="NCBI Taxonomy" id="2840693"/>
    <lineage>
        <taxon>Bacteria</taxon>
        <taxon>Bacillati</taxon>
        <taxon>Bacillota</taxon>
        <taxon>Clostridia</taxon>
        <taxon>Candidatus Avichristensenella</taxon>
    </lineage>
</organism>
<dbReference type="EMBL" id="DVFI01000119">
    <property type="protein sequence ID" value="HIQ63616.1"/>
    <property type="molecule type" value="Genomic_DNA"/>
</dbReference>
<evidence type="ECO:0000313" key="3">
    <source>
        <dbReference type="EMBL" id="HIQ63616.1"/>
    </source>
</evidence>
<dbReference type="Proteomes" id="UP000886819">
    <property type="component" value="Unassembled WGS sequence"/>
</dbReference>
<evidence type="ECO:0000256" key="1">
    <source>
        <dbReference type="ARBA" id="ARBA00022723"/>
    </source>
</evidence>
<feature type="chain" id="PRO_5038650284" description="Zinc ribbon domain-containing protein" evidence="2">
    <location>
        <begin position="20"/>
        <end position="376"/>
    </location>
</feature>
<reference evidence="3" key="2">
    <citation type="journal article" date="2021" name="PeerJ">
        <title>Extensive microbial diversity within the chicken gut microbiome revealed by metagenomics and culture.</title>
        <authorList>
            <person name="Gilroy R."/>
            <person name="Ravi A."/>
            <person name="Getino M."/>
            <person name="Pursley I."/>
            <person name="Horton D.L."/>
            <person name="Alikhan N.F."/>
            <person name="Baker D."/>
            <person name="Gharbi K."/>
            <person name="Hall N."/>
            <person name="Watson M."/>
            <person name="Adriaenssens E.M."/>
            <person name="Foster-Nyarko E."/>
            <person name="Jarju S."/>
            <person name="Secka A."/>
            <person name="Antonio M."/>
            <person name="Oren A."/>
            <person name="Chaudhuri R.R."/>
            <person name="La Ragione R."/>
            <person name="Hildebrand F."/>
            <person name="Pallen M.J."/>
        </authorList>
    </citation>
    <scope>NUCLEOTIDE SEQUENCE</scope>
    <source>
        <strain evidence="3">ChiHile30-977</strain>
    </source>
</reference>
<evidence type="ECO:0008006" key="5">
    <source>
        <dbReference type="Google" id="ProtNLM"/>
    </source>
</evidence>
<evidence type="ECO:0000313" key="4">
    <source>
        <dbReference type="Proteomes" id="UP000886819"/>
    </source>
</evidence>